<evidence type="ECO:0000256" key="3">
    <source>
        <dbReference type="ARBA" id="ARBA00022448"/>
    </source>
</evidence>
<keyword evidence="8 9" id="KW-0472">Membrane</keyword>
<evidence type="ECO:0000256" key="6">
    <source>
        <dbReference type="ARBA" id="ARBA00022692"/>
    </source>
</evidence>
<organism evidence="12 13">
    <name type="scientific">Nocardioides lentus</name>
    <dbReference type="NCBI Taxonomy" id="338077"/>
    <lineage>
        <taxon>Bacteria</taxon>
        <taxon>Bacillati</taxon>
        <taxon>Actinomycetota</taxon>
        <taxon>Actinomycetes</taxon>
        <taxon>Propionibacteriales</taxon>
        <taxon>Nocardioidaceae</taxon>
        <taxon>Nocardioides</taxon>
    </lineage>
</organism>
<dbReference type="RefSeq" id="WP_344006537.1">
    <property type="nucleotide sequence ID" value="NZ_BAAAMY010000004.1"/>
</dbReference>
<dbReference type="Proteomes" id="UP001501612">
    <property type="component" value="Unassembled WGS sequence"/>
</dbReference>
<feature type="transmembrane region" description="Helical" evidence="9">
    <location>
        <begin position="136"/>
        <end position="157"/>
    </location>
</feature>
<dbReference type="EMBL" id="BAAAMY010000004">
    <property type="protein sequence ID" value="GAA1918002.1"/>
    <property type="molecule type" value="Genomic_DNA"/>
</dbReference>
<evidence type="ECO:0000259" key="11">
    <source>
        <dbReference type="PROSITE" id="PS50928"/>
    </source>
</evidence>
<proteinExistence type="inferred from homology"/>
<comment type="caution">
    <text evidence="12">The sequence shown here is derived from an EMBL/GenBank/DDBJ whole genome shotgun (WGS) entry which is preliminary data.</text>
</comment>
<accession>A0ABP5AMM4</accession>
<keyword evidence="7 9" id="KW-1133">Transmembrane helix</keyword>
<keyword evidence="13" id="KW-1185">Reference proteome</keyword>
<evidence type="ECO:0000256" key="8">
    <source>
        <dbReference type="ARBA" id="ARBA00023136"/>
    </source>
</evidence>
<keyword evidence="5 10" id="KW-0500">Molybdenum</keyword>
<comment type="function">
    <text evidence="10">Part of the binding-protein-dependent transport system for molybdenum; probably responsible for the translocation of the substrate across the membrane.</text>
</comment>
<evidence type="ECO:0000256" key="1">
    <source>
        <dbReference type="ARBA" id="ARBA00004651"/>
    </source>
</evidence>
<dbReference type="PROSITE" id="PS50928">
    <property type="entry name" value="ABC_TM1"/>
    <property type="match status" value="1"/>
</dbReference>
<dbReference type="Pfam" id="PF00528">
    <property type="entry name" value="BPD_transp_1"/>
    <property type="match status" value="1"/>
</dbReference>
<sequence length="274" mass="28537">MSRAAHGSPLGRAPLVLLVPAGAAVLLLLVPLVSLLVVTPWARLPELVASREVLEALRLTGVASLATVVLCLLVGTPLAWVLARVEFRGRSLVRALVTVPLVLPPVVAGVALVAALGRSGVVGAPLRDLTGLVVPYTTPAVVVAHTFVAMPFFVLSVEGALRASGERYDAVAASLGASRWTTFRRVTLPLAMPGVVAGGVLAWARSLGEFGATVTFAGNYPGVTQTMPSLIYQTLQNDRETAQTISIVLLGVSILVLALLRNRWLDRAPTGPGA</sequence>
<dbReference type="InterPro" id="IPR035906">
    <property type="entry name" value="MetI-like_sf"/>
</dbReference>
<reference evidence="13" key="1">
    <citation type="journal article" date="2019" name="Int. J. Syst. Evol. Microbiol.">
        <title>The Global Catalogue of Microorganisms (GCM) 10K type strain sequencing project: providing services to taxonomists for standard genome sequencing and annotation.</title>
        <authorList>
            <consortium name="The Broad Institute Genomics Platform"/>
            <consortium name="The Broad Institute Genome Sequencing Center for Infectious Disease"/>
            <person name="Wu L."/>
            <person name="Ma J."/>
        </authorList>
    </citation>
    <scope>NUCLEOTIDE SEQUENCE [LARGE SCALE GENOMIC DNA]</scope>
    <source>
        <strain evidence="13">JCM 14046</strain>
    </source>
</reference>
<evidence type="ECO:0000256" key="7">
    <source>
        <dbReference type="ARBA" id="ARBA00022989"/>
    </source>
</evidence>
<evidence type="ECO:0000313" key="13">
    <source>
        <dbReference type="Proteomes" id="UP001501612"/>
    </source>
</evidence>
<name>A0ABP5AMM4_9ACTN</name>
<keyword evidence="4 10" id="KW-1003">Cell membrane</keyword>
<comment type="similarity">
    <text evidence="2 10">Belongs to the binding-protein-dependent transport system permease family. CysTW subfamily.</text>
</comment>
<dbReference type="SUPFAM" id="SSF161098">
    <property type="entry name" value="MetI-like"/>
    <property type="match status" value="1"/>
</dbReference>
<feature type="transmembrane region" description="Helical" evidence="9">
    <location>
        <begin position="15"/>
        <end position="42"/>
    </location>
</feature>
<feature type="transmembrane region" description="Helical" evidence="9">
    <location>
        <begin position="62"/>
        <end position="83"/>
    </location>
</feature>
<evidence type="ECO:0000256" key="10">
    <source>
        <dbReference type="RuleBase" id="RU365097"/>
    </source>
</evidence>
<dbReference type="CDD" id="cd06261">
    <property type="entry name" value="TM_PBP2"/>
    <property type="match status" value="1"/>
</dbReference>
<dbReference type="NCBIfam" id="TIGR02141">
    <property type="entry name" value="modB_ABC"/>
    <property type="match status" value="1"/>
</dbReference>
<dbReference type="InterPro" id="IPR011867">
    <property type="entry name" value="ModB_ABC"/>
</dbReference>
<feature type="transmembrane region" description="Helical" evidence="9">
    <location>
        <begin position="186"/>
        <end position="204"/>
    </location>
</feature>
<evidence type="ECO:0000256" key="9">
    <source>
        <dbReference type="RuleBase" id="RU363032"/>
    </source>
</evidence>
<evidence type="ECO:0000256" key="4">
    <source>
        <dbReference type="ARBA" id="ARBA00022475"/>
    </source>
</evidence>
<protein>
    <recommendedName>
        <fullName evidence="10">Molybdenum transport system permease</fullName>
    </recommendedName>
</protein>
<dbReference type="Gene3D" id="1.10.3720.10">
    <property type="entry name" value="MetI-like"/>
    <property type="match status" value="1"/>
</dbReference>
<evidence type="ECO:0000256" key="2">
    <source>
        <dbReference type="ARBA" id="ARBA00007069"/>
    </source>
</evidence>
<dbReference type="InterPro" id="IPR000515">
    <property type="entry name" value="MetI-like"/>
</dbReference>
<keyword evidence="3 9" id="KW-0813">Transport</keyword>
<evidence type="ECO:0000256" key="5">
    <source>
        <dbReference type="ARBA" id="ARBA00022505"/>
    </source>
</evidence>
<feature type="domain" description="ABC transmembrane type-1" evidence="11">
    <location>
        <begin position="57"/>
        <end position="260"/>
    </location>
</feature>
<feature type="transmembrane region" description="Helical" evidence="9">
    <location>
        <begin position="95"/>
        <end position="116"/>
    </location>
</feature>
<dbReference type="PANTHER" id="PTHR30183">
    <property type="entry name" value="MOLYBDENUM TRANSPORT SYSTEM PERMEASE PROTEIN MODB"/>
    <property type="match status" value="1"/>
</dbReference>
<evidence type="ECO:0000313" key="12">
    <source>
        <dbReference type="EMBL" id="GAA1918002.1"/>
    </source>
</evidence>
<comment type="subcellular location">
    <subcellularLocation>
        <location evidence="1 9">Cell membrane</location>
        <topology evidence="1 9">Multi-pass membrane protein</topology>
    </subcellularLocation>
</comment>
<keyword evidence="6 9" id="KW-0812">Transmembrane</keyword>
<gene>
    <name evidence="12" type="ORF">GCM10009737_19290</name>
</gene>
<dbReference type="PANTHER" id="PTHR30183:SF3">
    <property type="entry name" value="MOLYBDENUM TRANSPORT SYSTEM PERMEASE PROTEIN MODB"/>
    <property type="match status" value="1"/>
</dbReference>
<feature type="transmembrane region" description="Helical" evidence="9">
    <location>
        <begin position="242"/>
        <end position="260"/>
    </location>
</feature>